<dbReference type="Proteomes" id="UP000473525">
    <property type="component" value="Unassembled WGS sequence"/>
</dbReference>
<evidence type="ECO:0000313" key="7">
    <source>
        <dbReference type="EMBL" id="MVQ51948.1"/>
    </source>
</evidence>
<sequence>MSTTGGLPDPALVVLVGASGSGKSTWAAQRYRAEEVVSSDALRGVVGSGPHDLDASAEAFDILDRVVAARLRRGLTTVVDTLGLDEGRRTAWCTAARDAGLPAVVVLLDTPPDVCRRRNRARDRPVPAPALTAQLGKVSALGAALDLEGWDIVQRVAGPGDEPDGIPERPDRPTGRRDERRSSQGLRFVLQVSRFPWGEAPAGWLSAVATAADEAGFAGLALMDHLIQIPQVGRAWEPIPEPWVTLGLLAGLDTGLELGTLVTPVTFRAPGITAKAAATLDALSGGRAFVGLGAGWWEREHAAYGLSFPPARERLDDVEAAIATMRALWAPGTKAAAGLPETTGYPRPAHDIPIILGGAGARTLRIARRLADGVNVATGNVDRAIAALEGTDVTITVLDLPTIGRDREDTWARVERLRGSTPAAAYAERTHAGTPGQQRDRYGALADRGVDTVFVALADLADAADLERLAPLTT</sequence>
<accession>A0A6L6XXX0</accession>
<dbReference type="Gene3D" id="3.40.50.300">
    <property type="entry name" value="P-loop containing nucleotide triphosphate hydrolases"/>
    <property type="match status" value="1"/>
</dbReference>
<comment type="caution">
    <text evidence="7">The sequence shown here is derived from an EMBL/GenBank/DDBJ whole genome shotgun (WGS) entry which is preliminary data.</text>
</comment>
<dbReference type="Pfam" id="PF13671">
    <property type="entry name" value="AAA_33"/>
    <property type="match status" value="1"/>
</dbReference>
<keyword evidence="8" id="KW-1185">Reference proteome</keyword>
<name>A0A6L6XXX0_9ACTN</name>
<organism evidence="7 8">
    <name type="scientific">Nocardioides agri</name>
    <dbReference type="NCBI Taxonomy" id="2682843"/>
    <lineage>
        <taxon>Bacteria</taxon>
        <taxon>Bacillati</taxon>
        <taxon>Actinomycetota</taxon>
        <taxon>Actinomycetes</taxon>
        <taxon>Propionibacteriales</taxon>
        <taxon>Nocardioidaceae</taxon>
        <taxon>Nocardioides</taxon>
    </lineage>
</organism>
<keyword evidence="1" id="KW-0285">Flavoprotein</keyword>
<dbReference type="InterPro" id="IPR011251">
    <property type="entry name" value="Luciferase-like_dom"/>
</dbReference>
<keyword evidence="4" id="KW-0503">Monooxygenase</keyword>
<dbReference type="PANTHER" id="PTHR42847:SF4">
    <property type="entry name" value="ALKANESULFONATE MONOOXYGENASE-RELATED"/>
    <property type="match status" value="1"/>
</dbReference>
<dbReference type="GO" id="GO:0008726">
    <property type="term" value="F:alkanesulfonate monooxygenase activity"/>
    <property type="evidence" value="ECO:0007669"/>
    <property type="project" value="TreeGrafter"/>
</dbReference>
<dbReference type="PANTHER" id="PTHR42847">
    <property type="entry name" value="ALKANESULFONATE MONOOXYGENASE"/>
    <property type="match status" value="1"/>
</dbReference>
<feature type="domain" description="Luciferase-like" evidence="6">
    <location>
        <begin position="206"/>
        <end position="440"/>
    </location>
</feature>
<dbReference type="GO" id="GO:0046306">
    <property type="term" value="P:alkanesulfonate catabolic process"/>
    <property type="evidence" value="ECO:0007669"/>
    <property type="project" value="TreeGrafter"/>
</dbReference>
<dbReference type="Gene3D" id="3.20.20.30">
    <property type="entry name" value="Luciferase-like domain"/>
    <property type="match status" value="1"/>
</dbReference>
<dbReference type="SUPFAM" id="SSF51679">
    <property type="entry name" value="Bacterial luciferase-like"/>
    <property type="match status" value="1"/>
</dbReference>
<keyword evidence="2" id="KW-0288">FMN</keyword>
<dbReference type="EMBL" id="WSEK01000005">
    <property type="protein sequence ID" value="MVQ51948.1"/>
    <property type="molecule type" value="Genomic_DNA"/>
</dbReference>
<reference evidence="7 8" key="1">
    <citation type="submission" date="2019-12" db="EMBL/GenBank/DDBJ databases">
        <authorList>
            <person name="Huq M.A."/>
        </authorList>
    </citation>
    <scope>NUCLEOTIDE SEQUENCE [LARGE SCALE GENOMIC DNA]</scope>
    <source>
        <strain evidence="7 8">MAH-18</strain>
    </source>
</reference>
<feature type="compositionally biased region" description="Basic and acidic residues" evidence="5">
    <location>
        <begin position="166"/>
        <end position="182"/>
    </location>
</feature>
<evidence type="ECO:0000313" key="8">
    <source>
        <dbReference type="Proteomes" id="UP000473525"/>
    </source>
</evidence>
<evidence type="ECO:0000256" key="5">
    <source>
        <dbReference type="SAM" id="MobiDB-lite"/>
    </source>
</evidence>
<evidence type="ECO:0000259" key="6">
    <source>
        <dbReference type="Pfam" id="PF00296"/>
    </source>
</evidence>
<dbReference type="InterPro" id="IPR027417">
    <property type="entry name" value="P-loop_NTPase"/>
</dbReference>
<dbReference type="InterPro" id="IPR036661">
    <property type="entry name" value="Luciferase-like_sf"/>
</dbReference>
<dbReference type="SUPFAM" id="SSF52540">
    <property type="entry name" value="P-loop containing nucleoside triphosphate hydrolases"/>
    <property type="match status" value="1"/>
</dbReference>
<evidence type="ECO:0000256" key="2">
    <source>
        <dbReference type="ARBA" id="ARBA00022643"/>
    </source>
</evidence>
<evidence type="ECO:0000256" key="4">
    <source>
        <dbReference type="ARBA" id="ARBA00023033"/>
    </source>
</evidence>
<proteinExistence type="predicted"/>
<feature type="region of interest" description="Disordered" evidence="5">
    <location>
        <begin position="156"/>
        <end position="182"/>
    </location>
</feature>
<keyword evidence="3" id="KW-0560">Oxidoreductase</keyword>
<dbReference type="InterPro" id="IPR050172">
    <property type="entry name" value="SsuD_RutA_monooxygenase"/>
</dbReference>
<dbReference type="Pfam" id="PF00296">
    <property type="entry name" value="Bac_luciferase"/>
    <property type="match status" value="1"/>
</dbReference>
<dbReference type="AlphaFoldDB" id="A0A6L6XXX0"/>
<dbReference type="CDD" id="cd01097">
    <property type="entry name" value="Tetrahydromethanopterin_reductase"/>
    <property type="match status" value="1"/>
</dbReference>
<gene>
    <name evidence="7" type="ORF">GON03_22440</name>
</gene>
<evidence type="ECO:0000256" key="3">
    <source>
        <dbReference type="ARBA" id="ARBA00023002"/>
    </source>
</evidence>
<protein>
    <submittedName>
        <fullName evidence="7">LLM class flavin-dependent oxidoreductase</fullName>
    </submittedName>
</protein>
<evidence type="ECO:0000256" key="1">
    <source>
        <dbReference type="ARBA" id="ARBA00022630"/>
    </source>
</evidence>